<evidence type="ECO:0000313" key="2">
    <source>
        <dbReference type="EMBL" id="WND05589.1"/>
    </source>
</evidence>
<dbReference type="Proteomes" id="UP001256400">
    <property type="component" value="Chromosome"/>
</dbReference>
<reference evidence="2" key="1">
    <citation type="submission" date="2023-09" db="EMBL/GenBank/DDBJ databases">
        <title>Acinetobacter soli.</title>
        <authorList>
            <person name="Kim B."/>
            <person name="Kim D."/>
            <person name="Park D."/>
        </authorList>
    </citation>
    <scope>NUCLEOTIDE SEQUENCE</scope>
    <source>
        <strain evidence="2">2023.05</strain>
    </source>
</reference>
<proteinExistence type="predicted"/>
<protein>
    <submittedName>
        <fullName evidence="2">Uncharacterized protein</fullName>
    </submittedName>
</protein>
<accession>A0AB38YWS9</accession>
<dbReference type="EMBL" id="CP134206">
    <property type="protein sequence ID" value="WND05589.1"/>
    <property type="molecule type" value="Genomic_DNA"/>
</dbReference>
<dbReference type="RefSeq" id="WP_310864764.1">
    <property type="nucleotide sequence ID" value="NZ_CP134206.1"/>
</dbReference>
<gene>
    <name evidence="2" type="ORF">RHP80_15670</name>
</gene>
<keyword evidence="1" id="KW-0175">Coiled coil</keyword>
<dbReference type="AlphaFoldDB" id="A0AB38YWS9"/>
<organism evidence="2 3">
    <name type="scientific">Acinetobacter soli</name>
    <dbReference type="NCBI Taxonomy" id="487316"/>
    <lineage>
        <taxon>Bacteria</taxon>
        <taxon>Pseudomonadati</taxon>
        <taxon>Pseudomonadota</taxon>
        <taxon>Gammaproteobacteria</taxon>
        <taxon>Moraxellales</taxon>
        <taxon>Moraxellaceae</taxon>
        <taxon>Acinetobacter</taxon>
    </lineage>
</organism>
<feature type="coiled-coil region" evidence="1">
    <location>
        <begin position="62"/>
        <end position="118"/>
    </location>
</feature>
<evidence type="ECO:0000313" key="3">
    <source>
        <dbReference type="Proteomes" id="UP001256400"/>
    </source>
</evidence>
<sequence length="176" mass="20137">MTWLSILSAMKRFFYVCVKWILENKRWTLIIILLICCLFQSCQVNNQAGQIKTLNQQHADYITQQKLAAEKAKVQAAQQERRWAEQITQAEQNYNVKIKQIQSDADSARSSADSLSKQLSIAKQRLSTAPRETIIEYSNTGSDVLESCITEYRAVAQKADEHAADAERLIKAWPEK</sequence>
<evidence type="ECO:0000256" key="1">
    <source>
        <dbReference type="SAM" id="Coils"/>
    </source>
</evidence>
<name>A0AB38YWS9_9GAMM</name>